<evidence type="ECO:0000313" key="4">
    <source>
        <dbReference type="Proteomes" id="UP000522313"/>
    </source>
</evidence>
<proteinExistence type="predicted"/>
<dbReference type="Proteomes" id="UP000560131">
    <property type="component" value="Unassembled WGS sequence"/>
</dbReference>
<reference evidence="3 4" key="3">
    <citation type="submission" date="2020-08" db="EMBL/GenBank/DDBJ databases">
        <authorList>
            <person name="Partida-Martinez L."/>
            <person name="Huntemann M."/>
            <person name="Clum A."/>
            <person name="Wang J."/>
            <person name="Palaniappan K."/>
            <person name="Ritter S."/>
            <person name="Chen I.-M."/>
            <person name="Stamatis D."/>
            <person name="Reddy T."/>
            <person name="O'Malley R."/>
            <person name="Daum C."/>
            <person name="Shapiro N."/>
            <person name="Ivanova N."/>
            <person name="Kyrpides N."/>
            <person name="Woyke T."/>
        </authorList>
    </citation>
    <scope>NUCLEOTIDE SEQUENCE [LARGE SCALE GENOMIC DNA]</scope>
    <source>
        <strain evidence="3 4">AS3.13</strain>
    </source>
</reference>
<comment type="caution">
    <text evidence="3">The sequence shown here is derived from an EMBL/GenBank/DDBJ whole genome shotgun (WGS) entry which is preliminary data.</text>
</comment>
<keyword evidence="1" id="KW-1133">Transmembrane helix</keyword>
<reference evidence="2 5" key="1">
    <citation type="submission" date="2020-08" db="EMBL/GenBank/DDBJ databases">
        <title>Genomic Encyclopedia of Type Strains, Phase IV (KMG-IV): sequencing the most valuable type-strain genomes for metagenomic binning, comparative biology and taxonomic classification.</title>
        <authorList>
            <person name="Goeker M."/>
        </authorList>
    </citation>
    <scope>NUCLEOTIDE SEQUENCE [LARGE SCALE GENOMIC DNA]</scope>
    <source>
        <strain evidence="2 5">DSM 101535</strain>
    </source>
</reference>
<sequence length="30" mass="3398">MTYAGLCLFLGTMFAFTTLVLKVLEMARKQ</sequence>
<protein>
    <submittedName>
        <fullName evidence="3">Uncharacterized protein</fullName>
    </submittedName>
</protein>
<evidence type="ECO:0000313" key="3">
    <source>
        <dbReference type="EMBL" id="MBB6504351.1"/>
    </source>
</evidence>
<evidence type="ECO:0000256" key="1">
    <source>
        <dbReference type="SAM" id="Phobius"/>
    </source>
</evidence>
<accession>A0A7X0JB37</accession>
<reference evidence="3 4" key="2">
    <citation type="submission" date="2020-08" db="EMBL/GenBank/DDBJ databases">
        <title>The Agave Microbiome: Exploring the role of microbial communities in plant adaptations to desert environments.</title>
        <authorList>
            <person name="Partida-Martinez L.P."/>
        </authorList>
    </citation>
    <scope>NUCLEOTIDE SEQUENCE [LARGE SCALE GENOMIC DNA]</scope>
    <source>
        <strain evidence="3 4">AS3.13</strain>
    </source>
</reference>
<keyword evidence="1" id="KW-0472">Membrane</keyword>
<evidence type="ECO:0000313" key="5">
    <source>
        <dbReference type="Proteomes" id="UP000560131"/>
    </source>
</evidence>
<name>A0A7X0JB37_9SPHN</name>
<gene>
    <name evidence="3" type="ORF">F4693_001321</name>
    <name evidence="2" type="ORF">FHS97_002837</name>
</gene>
<organism evidence="3 4">
    <name type="scientific">Sphingomonas endophytica</name>
    <dbReference type="NCBI Taxonomy" id="869719"/>
    <lineage>
        <taxon>Bacteria</taxon>
        <taxon>Pseudomonadati</taxon>
        <taxon>Pseudomonadota</taxon>
        <taxon>Alphaproteobacteria</taxon>
        <taxon>Sphingomonadales</taxon>
        <taxon>Sphingomonadaceae</taxon>
        <taxon>Sphingomonas</taxon>
    </lineage>
</organism>
<keyword evidence="1" id="KW-0812">Transmembrane</keyword>
<dbReference type="AlphaFoldDB" id="A0A7X0JB37"/>
<feature type="transmembrane region" description="Helical" evidence="1">
    <location>
        <begin position="6"/>
        <end position="24"/>
    </location>
</feature>
<dbReference type="EMBL" id="JACHBT010000006">
    <property type="protein sequence ID" value="MBB6504351.1"/>
    <property type="molecule type" value="Genomic_DNA"/>
</dbReference>
<dbReference type="Proteomes" id="UP000522313">
    <property type="component" value="Unassembled WGS sequence"/>
</dbReference>
<evidence type="ECO:0000313" key="2">
    <source>
        <dbReference type="EMBL" id="MBB5726889.1"/>
    </source>
</evidence>
<keyword evidence="5" id="KW-1185">Reference proteome</keyword>
<dbReference type="EMBL" id="JACIJN010000009">
    <property type="protein sequence ID" value="MBB5726889.1"/>
    <property type="molecule type" value="Genomic_DNA"/>
</dbReference>